<keyword evidence="1" id="KW-0472">Membrane</keyword>
<comment type="caution">
    <text evidence="2">The sequence shown here is derived from an EMBL/GenBank/DDBJ whole genome shotgun (WGS) entry which is preliminary data.</text>
</comment>
<sequence length="338" mass="38274">MTSAAVAVTIDSFTSRDDAVQFNRSRLGYRRTADSIDGHWQQVREETATLKDVNIVTQLNRVHEAYRLLLRLAPSDTQLNATFPLYLEVPTQASNSSEGIEMCLPEIGAFSLVQQLQCQTEERQQTSDSTSTGQAAAMFGGTLVAAFLMYSLLPYVRARQRKIRCSRLRTTNKDRLSWWSGQIDLPTTPTTAAEASRRIWGSLDGGSIEPAEAYCDGLRKRKSRQHEVVNGNDVPDAVSELLMTKLPDFNDERGWRDFFDMQIYHSDSQVEQHAVTKIVPNIKSRKDAIVATSSKLRQMKSYSTARGQRYRTIRDRIDRAAMEAAIDDAQSFNEFWQM</sequence>
<gene>
    <name evidence="2" type="ORF">PFR002_LOCUS4348</name>
</gene>
<accession>A0AAV0TM62</accession>
<name>A0AAV0TM62_9STRA</name>
<dbReference type="EMBL" id="CANTFK010000666">
    <property type="protein sequence ID" value="CAI5722049.1"/>
    <property type="molecule type" value="Genomic_DNA"/>
</dbReference>
<dbReference type="Proteomes" id="UP001159659">
    <property type="component" value="Unassembled WGS sequence"/>
</dbReference>
<protein>
    <submittedName>
        <fullName evidence="2">Uncharacterized protein</fullName>
    </submittedName>
</protein>
<keyword evidence="1" id="KW-1133">Transmembrane helix</keyword>
<dbReference type="AlphaFoldDB" id="A0AAV0TM62"/>
<organism evidence="2 3">
    <name type="scientific">Peronospora farinosa</name>
    <dbReference type="NCBI Taxonomy" id="134698"/>
    <lineage>
        <taxon>Eukaryota</taxon>
        <taxon>Sar</taxon>
        <taxon>Stramenopiles</taxon>
        <taxon>Oomycota</taxon>
        <taxon>Peronosporomycetes</taxon>
        <taxon>Peronosporales</taxon>
        <taxon>Peronosporaceae</taxon>
        <taxon>Peronospora</taxon>
    </lineage>
</organism>
<reference evidence="2" key="1">
    <citation type="submission" date="2022-12" db="EMBL/GenBank/DDBJ databases">
        <authorList>
            <person name="Webb A."/>
        </authorList>
    </citation>
    <scope>NUCLEOTIDE SEQUENCE</scope>
    <source>
        <strain evidence="2">Pf2</strain>
    </source>
</reference>
<proteinExistence type="predicted"/>
<keyword evidence="1" id="KW-0812">Transmembrane</keyword>
<evidence type="ECO:0000313" key="2">
    <source>
        <dbReference type="EMBL" id="CAI5722049.1"/>
    </source>
</evidence>
<evidence type="ECO:0000256" key="1">
    <source>
        <dbReference type="SAM" id="Phobius"/>
    </source>
</evidence>
<feature type="transmembrane region" description="Helical" evidence="1">
    <location>
        <begin position="135"/>
        <end position="156"/>
    </location>
</feature>
<evidence type="ECO:0000313" key="3">
    <source>
        <dbReference type="Proteomes" id="UP001159659"/>
    </source>
</evidence>